<dbReference type="PRINTS" id="PR00934">
    <property type="entry name" value="XHISDIPTASE"/>
</dbReference>
<name>A0ABV9QK70_9FIRM</name>
<keyword evidence="3" id="KW-1185">Reference proteome</keyword>
<organism evidence="2 3">
    <name type="scientific">Filifactor villosus</name>
    <dbReference type="NCBI Taxonomy" id="29374"/>
    <lineage>
        <taxon>Bacteria</taxon>
        <taxon>Bacillati</taxon>
        <taxon>Bacillota</taxon>
        <taxon>Clostridia</taxon>
        <taxon>Peptostreptococcales</taxon>
        <taxon>Filifactoraceae</taxon>
        <taxon>Filifactor</taxon>
    </lineage>
</organism>
<gene>
    <name evidence="2" type="ORF">ACFO4R_05825</name>
</gene>
<dbReference type="SUPFAM" id="SSF55031">
    <property type="entry name" value="Bacterial exopeptidase dimerisation domain"/>
    <property type="match status" value="1"/>
</dbReference>
<feature type="domain" description="Peptidase M20 dimerisation" evidence="1">
    <location>
        <begin position="209"/>
        <end position="291"/>
    </location>
</feature>
<dbReference type="PANTHER" id="PTHR43501">
    <property type="entry name" value="CYTOSOL NON-SPECIFIC DIPEPTIDASE"/>
    <property type="match status" value="1"/>
</dbReference>
<protein>
    <submittedName>
        <fullName evidence="2">Aminoacyl-histidine dipeptidase</fullName>
    </submittedName>
</protein>
<dbReference type="RefSeq" id="WP_379788109.1">
    <property type="nucleotide sequence ID" value="NZ_JBHSHL010000020.1"/>
</dbReference>
<dbReference type="Pfam" id="PF07687">
    <property type="entry name" value="M20_dimer"/>
    <property type="match status" value="1"/>
</dbReference>
<dbReference type="InterPro" id="IPR011650">
    <property type="entry name" value="Peptidase_M20_dimer"/>
</dbReference>
<comment type="caution">
    <text evidence="2">The sequence shown here is derived from an EMBL/GenBank/DDBJ whole genome shotgun (WGS) entry which is preliminary data.</text>
</comment>
<dbReference type="SUPFAM" id="SSF53187">
    <property type="entry name" value="Zn-dependent exopeptidases"/>
    <property type="match status" value="1"/>
</dbReference>
<accession>A0ABV9QK70</accession>
<dbReference type="EMBL" id="JBHSHL010000020">
    <property type="protein sequence ID" value="MFC4804598.1"/>
    <property type="molecule type" value="Genomic_DNA"/>
</dbReference>
<proteinExistence type="predicted"/>
<reference evidence="3" key="1">
    <citation type="journal article" date="2019" name="Int. J. Syst. Evol. Microbiol.">
        <title>The Global Catalogue of Microorganisms (GCM) 10K type strain sequencing project: providing services to taxonomists for standard genome sequencing and annotation.</title>
        <authorList>
            <consortium name="The Broad Institute Genomics Platform"/>
            <consortium name="The Broad Institute Genome Sequencing Center for Infectious Disease"/>
            <person name="Wu L."/>
            <person name="Ma J."/>
        </authorList>
    </citation>
    <scope>NUCLEOTIDE SEQUENCE [LARGE SCALE GENOMIC DNA]</scope>
    <source>
        <strain evidence="3">CCUG 46385</strain>
    </source>
</reference>
<dbReference type="Pfam" id="PF01546">
    <property type="entry name" value="Peptidase_M20"/>
    <property type="match status" value="1"/>
</dbReference>
<dbReference type="CDD" id="cd03890">
    <property type="entry name" value="M20_pepD"/>
    <property type="match status" value="1"/>
</dbReference>
<dbReference type="InterPro" id="IPR002933">
    <property type="entry name" value="Peptidase_M20"/>
</dbReference>
<dbReference type="PANTHER" id="PTHR43501:SF1">
    <property type="entry name" value="CYTOSOL NON-SPECIFIC DIPEPTIDASE"/>
    <property type="match status" value="1"/>
</dbReference>
<dbReference type="InterPro" id="IPR036264">
    <property type="entry name" value="Bact_exopeptidase_dim_dom"/>
</dbReference>
<dbReference type="InterPro" id="IPR001160">
    <property type="entry name" value="Peptidase_M20C"/>
</dbReference>
<sequence>MSLFSDKKDKVFHFFEEISKIPRGSFHEEQISNYLVEFAKDRDLAYIQDEYFNVIIFKEASKGYENAPTVILQGHMDMVWEKEPDSPHNFEKDPIELVLDGDFLKANKTTLGADNGIALAMILSILDSDDIAHPPLEAVMTVQEETGLLGATNLDASLLRGRYFINIDSEEEGELLISCAGGIRTKLHLPLEWTMIEDDYSVCKVDFYNFKGGHSGGEIDKGRANAILLLGRFLHKLNSTFPFEIFEISGGAKMNAIPRSASATIAVDTKNVEKLKELCEEWKNLYRNEYTNIEDDFKMEVSVTENRETKFVLCQKSKTSLLQLMMILPNSIQSMSFIIDGLVESSLNLGVLVTTDEYAIFEHSVRSSLTSRKEHIVSQLKVLADLFHAKFTSEGDYPAWPPAVESKLRNLFAQTYKEVFQKEMKTSAIHAGVECGIFQEKLNGLDMVSFGPTMYDVHTPSERLSISSTERTYRLLLEVLKKINKPL</sequence>
<evidence type="ECO:0000313" key="3">
    <source>
        <dbReference type="Proteomes" id="UP001595916"/>
    </source>
</evidence>
<evidence type="ECO:0000259" key="1">
    <source>
        <dbReference type="Pfam" id="PF07687"/>
    </source>
</evidence>
<dbReference type="Proteomes" id="UP001595916">
    <property type="component" value="Unassembled WGS sequence"/>
</dbReference>
<dbReference type="Gene3D" id="3.40.630.10">
    <property type="entry name" value="Zn peptidases"/>
    <property type="match status" value="2"/>
</dbReference>
<dbReference type="PIRSF" id="PIRSF016599">
    <property type="entry name" value="Xaa-His_dipept"/>
    <property type="match status" value="1"/>
</dbReference>
<dbReference type="NCBIfam" id="TIGR01893">
    <property type="entry name" value="aa-his-dipept"/>
    <property type="match status" value="1"/>
</dbReference>
<evidence type="ECO:0000313" key="2">
    <source>
        <dbReference type="EMBL" id="MFC4804598.1"/>
    </source>
</evidence>